<dbReference type="EMBL" id="ASPP01023666">
    <property type="protein sequence ID" value="ETO10100.1"/>
    <property type="molecule type" value="Genomic_DNA"/>
</dbReference>
<dbReference type="AlphaFoldDB" id="X6MAN4"/>
<keyword evidence="3" id="KW-1185">Reference proteome</keyword>
<name>X6MAN4_RETFI</name>
<comment type="caution">
    <text evidence="2">The sequence shown here is derived from an EMBL/GenBank/DDBJ whole genome shotgun (WGS) entry which is preliminary data.</text>
</comment>
<gene>
    <name evidence="2" type="ORF">RFI_27279</name>
</gene>
<evidence type="ECO:0000313" key="2">
    <source>
        <dbReference type="EMBL" id="ETO10100.1"/>
    </source>
</evidence>
<sequence length="155" mass="17940">MIDEIKENKIKFETMVRDPSEACEYYAAFCLLFALILRVVYFSTFICVCWLVGALFPILIVFIERDDFETQHRQEKMRRLSDAGLSFQDIQSILQKEERTKIPIVSELSLSQKKNQNELLQNVKANLGEPISTASRTRALSEEGFDIISDHEDNN</sequence>
<feature type="transmembrane region" description="Helical" evidence="1">
    <location>
        <begin position="39"/>
        <end position="63"/>
    </location>
</feature>
<reference evidence="2 3" key="1">
    <citation type="journal article" date="2013" name="Curr. Biol.">
        <title>The Genome of the Foraminiferan Reticulomyxa filosa.</title>
        <authorList>
            <person name="Glockner G."/>
            <person name="Hulsmann N."/>
            <person name="Schleicher M."/>
            <person name="Noegel A.A."/>
            <person name="Eichinger L."/>
            <person name="Gallinger C."/>
            <person name="Pawlowski J."/>
            <person name="Sierra R."/>
            <person name="Euteneuer U."/>
            <person name="Pillet L."/>
            <person name="Moustafa A."/>
            <person name="Platzer M."/>
            <person name="Groth M."/>
            <person name="Szafranski K."/>
            <person name="Schliwa M."/>
        </authorList>
    </citation>
    <scope>NUCLEOTIDE SEQUENCE [LARGE SCALE GENOMIC DNA]</scope>
</reference>
<accession>X6MAN4</accession>
<keyword evidence="1" id="KW-0472">Membrane</keyword>
<proteinExistence type="predicted"/>
<keyword evidence="1" id="KW-1133">Transmembrane helix</keyword>
<evidence type="ECO:0000313" key="3">
    <source>
        <dbReference type="Proteomes" id="UP000023152"/>
    </source>
</evidence>
<protein>
    <submittedName>
        <fullName evidence="2">Uncharacterized protein</fullName>
    </submittedName>
</protein>
<organism evidence="2 3">
    <name type="scientific">Reticulomyxa filosa</name>
    <dbReference type="NCBI Taxonomy" id="46433"/>
    <lineage>
        <taxon>Eukaryota</taxon>
        <taxon>Sar</taxon>
        <taxon>Rhizaria</taxon>
        <taxon>Retaria</taxon>
        <taxon>Foraminifera</taxon>
        <taxon>Monothalamids</taxon>
        <taxon>Reticulomyxidae</taxon>
        <taxon>Reticulomyxa</taxon>
    </lineage>
</organism>
<keyword evidence="1" id="KW-0812">Transmembrane</keyword>
<evidence type="ECO:0000256" key="1">
    <source>
        <dbReference type="SAM" id="Phobius"/>
    </source>
</evidence>
<dbReference type="Proteomes" id="UP000023152">
    <property type="component" value="Unassembled WGS sequence"/>
</dbReference>